<accession>A0A932A9B7</accession>
<organism evidence="1 2">
    <name type="scientific">Candidatus Korobacter versatilis</name>
    <dbReference type="NCBI Taxonomy" id="658062"/>
    <lineage>
        <taxon>Bacteria</taxon>
        <taxon>Pseudomonadati</taxon>
        <taxon>Acidobacteriota</taxon>
        <taxon>Terriglobia</taxon>
        <taxon>Terriglobales</taxon>
        <taxon>Candidatus Korobacteraceae</taxon>
        <taxon>Candidatus Korobacter</taxon>
    </lineage>
</organism>
<dbReference type="InterPro" id="IPR012657">
    <property type="entry name" value="23S_rRNA-intervening_sequence"/>
</dbReference>
<dbReference type="Proteomes" id="UP000779809">
    <property type="component" value="Unassembled WGS sequence"/>
</dbReference>
<dbReference type="PANTHER" id="PTHR38471:SF2">
    <property type="entry name" value="FOUR HELIX BUNDLE PROTEIN"/>
    <property type="match status" value="1"/>
</dbReference>
<proteinExistence type="predicted"/>
<evidence type="ECO:0000313" key="2">
    <source>
        <dbReference type="Proteomes" id="UP000779809"/>
    </source>
</evidence>
<reference evidence="1" key="1">
    <citation type="submission" date="2020-07" db="EMBL/GenBank/DDBJ databases">
        <title>Huge and variable diversity of episymbiotic CPR bacteria and DPANN archaea in groundwater ecosystems.</title>
        <authorList>
            <person name="He C.Y."/>
            <person name="Keren R."/>
            <person name="Whittaker M."/>
            <person name="Farag I.F."/>
            <person name="Doudna J."/>
            <person name="Cate J.H.D."/>
            <person name="Banfield J.F."/>
        </authorList>
    </citation>
    <scope>NUCLEOTIDE SEQUENCE</scope>
    <source>
        <strain evidence="1">NC_groundwater_580_Pr5_B-0.1um_64_19</strain>
    </source>
</reference>
<dbReference type="NCBIfam" id="NF008911">
    <property type="entry name" value="PRK12275.1-2"/>
    <property type="match status" value="1"/>
</dbReference>
<protein>
    <submittedName>
        <fullName evidence="1">Four helix bundle protein</fullName>
    </submittedName>
</protein>
<evidence type="ECO:0000313" key="1">
    <source>
        <dbReference type="EMBL" id="MBI2678936.1"/>
    </source>
</evidence>
<dbReference type="CDD" id="cd16377">
    <property type="entry name" value="23S_rRNA_IVP_like"/>
    <property type="match status" value="1"/>
</dbReference>
<dbReference type="NCBIfam" id="TIGR02436">
    <property type="entry name" value="four helix bundle protein"/>
    <property type="match status" value="1"/>
</dbReference>
<comment type="caution">
    <text evidence="1">The sequence shown here is derived from an EMBL/GenBank/DDBJ whole genome shotgun (WGS) entry which is preliminary data.</text>
</comment>
<dbReference type="InterPro" id="IPR036583">
    <property type="entry name" value="23S_rRNA_IVS_sf"/>
</dbReference>
<dbReference type="SUPFAM" id="SSF158446">
    <property type="entry name" value="IVS-encoded protein-like"/>
    <property type="match status" value="1"/>
</dbReference>
<dbReference type="EMBL" id="JACPNR010000011">
    <property type="protein sequence ID" value="MBI2678936.1"/>
    <property type="molecule type" value="Genomic_DNA"/>
</dbReference>
<dbReference type="PANTHER" id="PTHR38471">
    <property type="entry name" value="FOUR HELIX BUNDLE PROTEIN"/>
    <property type="match status" value="1"/>
</dbReference>
<dbReference type="Gene3D" id="1.20.1440.60">
    <property type="entry name" value="23S rRNA-intervening sequence"/>
    <property type="match status" value="1"/>
</dbReference>
<dbReference type="AlphaFoldDB" id="A0A932A9B7"/>
<gene>
    <name evidence="1" type="ORF">HYX28_09150</name>
</gene>
<name>A0A932A9B7_9BACT</name>
<dbReference type="Pfam" id="PF05635">
    <property type="entry name" value="23S_rRNA_IVP"/>
    <property type="match status" value="1"/>
</dbReference>
<sequence length="122" mass="13592">MGQSYQELIAWQKAMVLVTDIYRATRTLPKEETYGLTSQIRRAAVSVPSNIAEGQARQSQKEFRQFLSHARGSLVEVETQFLIARNLGFLNELASKALLDSVAGLGRILNGLIASIRLRTEN</sequence>